<sequence length="134" mass="14741">MEEKGKDYPELSDPKWIMDLAFLVDMLSSGQTEPGSAGISAFPSLLKASGQATGATLKKQTAPYATLVEALHENFASRFHDLQLKRSQITFLVDPFNAETDCLKAPLVTDEAVAELEMIKLSEEDRLKPEGRDP</sequence>
<dbReference type="Proteomes" id="UP001148018">
    <property type="component" value="Unassembled WGS sequence"/>
</dbReference>
<proteinExistence type="predicted"/>
<accession>A0A9Q0IRR1</accession>
<evidence type="ECO:0000313" key="2">
    <source>
        <dbReference type="Proteomes" id="UP001148018"/>
    </source>
</evidence>
<dbReference type="EMBL" id="JANIIK010000039">
    <property type="protein sequence ID" value="KAJ3608574.1"/>
    <property type="molecule type" value="Genomic_DNA"/>
</dbReference>
<dbReference type="AlphaFoldDB" id="A0A9Q0IRR1"/>
<evidence type="ECO:0000313" key="1">
    <source>
        <dbReference type="EMBL" id="KAJ3608574.1"/>
    </source>
</evidence>
<comment type="caution">
    <text evidence="1">The sequence shown here is derived from an EMBL/GenBank/DDBJ whole genome shotgun (WGS) entry which is preliminary data.</text>
</comment>
<keyword evidence="2" id="KW-1185">Reference proteome</keyword>
<name>A0A9Q0IRR1_9TELE</name>
<protein>
    <submittedName>
        <fullName evidence="1">Uncharacterized protein</fullName>
    </submittedName>
</protein>
<organism evidence="1 2">
    <name type="scientific">Muraenolepis orangiensis</name>
    <name type="common">Patagonian moray cod</name>
    <dbReference type="NCBI Taxonomy" id="630683"/>
    <lineage>
        <taxon>Eukaryota</taxon>
        <taxon>Metazoa</taxon>
        <taxon>Chordata</taxon>
        <taxon>Craniata</taxon>
        <taxon>Vertebrata</taxon>
        <taxon>Euteleostomi</taxon>
        <taxon>Actinopterygii</taxon>
        <taxon>Neopterygii</taxon>
        <taxon>Teleostei</taxon>
        <taxon>Neoteleostei</taxon>
        <taxon>Acanthomorphata</taxon>
        <taxon>Zeiogadaria</taxon>
        <taxon>Gadariae</taxon>
        <taxon>Gadiformes</taxon>
        <taxon>Muraenolepidoidei</taxon>
        <taxon>Muraenolepididae</taxon>
        <taxon>Muraenolepis</taxon>
    </lineage>
</organism>
<gene>
    <name evidence="1" type="ORF">NHX12_023105</name>
</gene>
<dbReference type="OrthoDB" id="10061052at2759"/>
<reference evidence="1" key="1">
    <citation type="submission" date="2022-07" db="EMBL/GenBank/DDBJ databases">
        <title>Chromosome-level genome of Muraenolepis orangiensis.</title>
        <authorList>
            <person name="Kim J."/>
        </authorList>
    </citation>
    <scope>NUCLEOTIDE SEQUENCE</scope>
    <source>
        <strain evidence="1">KU_S4_2022</strain>
        <tissue evidence="1">Muscle</tissue>
    </source>
</reference>